<keyword evidence="2" id="KW-1185">Reference proteome</keyword>
<accession>V6HX05</accession>
<evidence type="ECO:0000313" key="2">
    <source>
        <dbReference type="Proteomes" id="UP000018747"/>
    </source>
</evidence>
<comment type="caution">
    <text evidence="1">The sequence shown here is derived from an EMBL/GenBank/DDBJ whole genome shotgun (WGS) entry which is preliminary data.</text>
</comment>
<sequence>MKNRLFFSSLFYLISSIFLQWIDLSPTTLSFLSISISCSVTFVN</sequence>
<organism evidence="1 2">
    <name type="scientific">Leptospira alexanderi serovar Manhao 3 str. L 60</name>
    <dbReference type="NCBI Taxonomy" id="1049759"/>
    <lineage>
        <taxon>Bacteria</taxon>
        <taxon>Pseudomonadati</taxon>
        <taxon>Spirochaetota</taxon>
        <taxon>Spirochaetia</taxon>
        <taxon>Leptospirales</taxon>
        <taxon>Leptospiraceae</taxon>
        <taxon>Leptospira</taxon>
    </lineage>
</organism>
<dbReference type="Proteomes" id="UP000018747">
    <property type="component" value="Unassembled WGS sequence"/>
</dbReference>
<reference evidence="1" key="1">
    <citation type="submission" date="2013-05" db="EMBL/GenBank/DDBJ databases">
        <authorList>
            <person name="Harkins D.M."/>
            <person name="Durkin A.S."/>
            <person name="Brinkac L.M."/>
            <person name="Haft D.H."/>
            <person name="Selengut J.D."/>
            <person name="Sanka R."/>
            <person name="DePew J."/>
            <person name="Purushe J."/>
            <person name="Hartskeerl R.A."/>
            <person name="Ahmed A."/>
            <person name="van der Linden H."/>
            <person name="Goris M.G.A."/>
            <person name="Vinetz J.M."/>
            <person name="Sutton G.G."/>
            <person name="Nierman W.C."/>
            <person name="Fouts D.E."/>
        </authorList>
    </citation>
    <scope>NUCLEOTIDE SEQUENCE [LARGE SCALE GENOMIC DNA]</scope>
    <source>
        <strain evidence="1">L 60</strain>
    </source>
</reference>
<proteinExistence type="predicted"/>
<dbReference type="AlphaFoldDB" id="V6HX05"/>
<protein>
    <submittedName>
        <fullName evidence="1">Uncharacterized protein</fullName>
    </submittedName>
</protein>
<gene>
    <name evidence="1" type="ORF">LEP1GSC062_2707</name>
</gene>
<dbReference type="EMBL" id="AHMT02000049">
    <property type="protein sequence ID" value="EQA61547.1"/>
    <property type="molecule type" value="Genomic_DNA"/>
</dbReference>
<evidence type="ECO:0000313" key="1">
    <source>
        <dbReference type="EMBL" id="EQA61547.1"/>
    </source>
</evidence>
<name>V6HX05_9LEPT</name>